<keyword evidence="3" id="KW-1185">Reference proteome</keyword>
<proteinExistence type="predicted"/>
<feature type="region of interest" description="Disordered" evidence="1">
    <location>
        <begin position="153"/>
        <end position="200"/>
    </location>
</feature>
<dbReference type="EMBL" id="JACASE010000007">
    <property type="protein sequence ID" value="KAF6447462.1"/>
    <property type="molecule type" value="Genomic_DNA"/>
</dbReference>
<sequence>MQPARKGQKGQGCVFSGEGGMLCKQSHSEGKEGLPFLARGGQLVSLALLSPSPPSSLLPSLSVSPPLPKYPFLPPHIWSPASSTASGFTLPATFLITFLLSPSRPPLFSPTSAPRFRPLPPSPAPSDLSIPLQAPWPPDRKLLEALGAFLGNPIKGHSRSRNSQVSLPLPDCGNPSTTADPNTTPTSVSLPDPVPQGRPAGQGLLYLGPCLPGIERKQKLCP</sequence>
<evidence type="ECO:0000256" key="1">
    <source>
        <dbReference type="SAM" id="MobiDB-lite"/>
    </source>
</evidence>
<organism evidence="2 3">
    <name type="scientific">Rousettus aegyptiacus</name>
    <name type="common">Egyptian fruit bat</name>
    <name type="synonym">Pteropus aegyptiacus</name>
    <dbReference type="NCBI Taxonomy" id="9407"/>
    <lineage>
        <taxon>Eukaryota</taxon>
        <taxon>Metazoa</taxon>
        <taxon>Chordata</taxon>
        <taxon>Craniata</taxon>
        <taxon>Vertebrata</taxon>
        <taxon>Euteleostomi</taxon>
        <taxon>Mammalia</taxon>
        <taxon>Eutheria</taxon>
        <taxon>Laurasiatheria</taxon>
        <taxon>Chiroptera</taxon>
        <taxon>Yinpterochiroptera</taxon>
        <taxon>Pteropodoidea</taxon>
        <taxon>Pteropodidae</taxon>
        <taxon>Rousettinae</taxon>
        <taxon>Rousettus</taxon>
    </lineage>
</organism>
<gene>
    <name evidence="2" type="ORF">HJG63_011923</name>
</gene>
<reference evidence="2 3" key="1">
    <citation type="journal article" date="2020" name="Nature">
        <title>Six reference-quality genomes reveal evolution of bat adaptations.</title>
        <authorList>
            <person name="Jebb D."/>
            <person name="Huang Z."/>
            <person name="Pippel M."/>
            <person name="Hughes G.M."/>
            <person name="Lavrichenko K."/>
            <person name="Devanna P."/>
            <person name="Winkler S."/>
            <person name="Jermiin L.S."/>
            <person name="Skirmuntt E.C."/>
            <person name="Katzourakis A."/>
            <person name="Burkitt-Gray L."/>
            <person name="Ray D.A."/>
            <person name="Sullivan K.A.M."/>
            <person name="Roscito J.G."/>
            <person name="Kirilenko B.M."/>
            <person name="Davalos L.M."/>
            <person name="Corthals A.P."/>
            <person name="Power M.L."/>
            <person name="Jones G."/>
            <person name="Ransome R.D."/>
            <person name="Dechmann D.K.N."/>
            <person name="Locatelli A.G."/>
            <person name="Puechmaille S.J."/>
            <person name="Fedrigo O."/>
            <person name="Jarvis E.D."/>
            <person name="Hiller M."/>
            <person name="Vernes S.C."/>
            <person name="Myers E.W."/>
            <person name="Teeling E.C."/>
        </authorList>
    </citation>
    <scope>NUCLEOTIDE SEQUENCE [LARGE SCALE GENOMIC DNA]</scope>
    <source>
        <strain evidence="2">MRouAeg1</strain>
        <tissue evidence="2">Muscle</tissue>
    </source>
</reference>
<name>A0A7J8FJY9_ROUAE</name>
<accession>A0A7J8FJY9</accession>
<protein>
    <submittedName>
        <fullName evidence="2">Uncharacterized protein</fullName>
    </submittedName>
</protein>
<feature type="compositionally biased region" description="Polar residues" evidence="1">
    <location>
        <begin position="174"/>
        <end position="189"/>
    </location>
</feature>
<dbReference type="AlphaFoldDB" id="A0A7J8FJY9"/>
<comment type="caution">
    <text evidence="2">The sequence shown here is derived from an EMBL/GenBank/DDBJ whole genome shotgun (WGS) entry which is preliminary data.</text>
</comment>
<evidence type="ECO:0000313" key="2">
    <source>
        <dbReference type="EMBL" id="KAF6447462.1"/>
    </source>
</evidence>
<dbReference type="Proteomes" id="UP000593571">
    <property type="component" value="Unassembled WGS sequence"/>
</dbReference>
<evidence type="ECO:0000313" key="3">
    <source>
        <dbReference type="Proteomes" id="UP000593571"/>
    </source>
</evidence>